<keyword evidence="1" id="KW-1133">Transmembrane helix</keyword>
<reference evidence="3" key="2">
    <citation type="journal article" date="2023" name="IMA Fungus">
        <title>Comparative genomic study of the Penicillium genus elucidates a diverse pangenome and 15 lateral gene transfer events.</title>
        <authorList>
            <person name="Petersen C."/>
            <person name="Sorensen T."/>
            <person name="Nielsen M.R."/>
            <person name="Sondergaard T.E."/>
            <person name="Sorensen J.L."/>
            <person name="Fitzpatrick D.A."/>
            <person name="Frisvad J.C."/>
            <person name="Nielsen K.L."/>
        </authorList>
    </citation>
    <scope>NUCLEOTIDE SEQUENCE</scope>
    <source>
        <strain evidence="3">IBT 30069</strain>
    </source>
</reference>
<feature type="transmembrane region" description="Helical" evidence="1">
    <location>
        <begin position="165"/>
        <end position="188"/>
    </location>
</feature>
<sequence length="274" mass="30496">MVSCEAPVDGIVGAYTGNSFAVQASIASLLACALYNALELIILIFSIFNIYRGLYFWSLLISTSLGVIPDALGLILKYFELAPIWIPVTLSTAGWAIMVTGQSLVLYSRLHLVMFNRTVLHCVLGMIIFNAIAMQIPQIIASYGAVYACHTKFSVFFNVWEKVQLTVFFVQEIIISGCFIVQTIRLLSTYPNRSKRRTDIMYQLLAINAAIVLMDIALLVLEYMGLFITQTVLKCFFYTVKLKLEIAVLSRLASFVKSQSDQGSSGLSQLQQHS</sequence>
<feature type="domain" description="DUF7703" evidence="2">
    <location>
        <begin position="26"/>
        <end position="258"/>
    </location>
</feature>
<reference evidence="3" key="1">
    <citation type="submission" date="2022-11" db="EMBL/GenBank/DDBJ databases">
        <authorList>
            <person name="Petersen C."/>
        </authorList>
    </citation>
    <scope>NUCLEOTIDE SEQUENCE</scope>
    <source>
        <strain evidence="3">IBT 30069</strain>
    </source>
</reference>
<feature type="transmembrane region" description="Helical" evidence="1">
    <location>
        <begin position="84"/>
        <end position="107"/>
    </location>
</feature>
<keyword evidence="1" id="KW-0472">Membrane</keyword>
<evidence type="ECO:0000313" key="3">
    <source>
        <dbReference type="EMBL" id="KAJ5087841.1"/>
    </source>
</evidence>
<dbReference type="AlphaFoldDB" id="A0A9W9K071"/>
<dbReference type="EMBL" id="JAPQKH010000007">
    <property type="protein sequence ID" value="KAJ5087841.1"/>
    <property type="molecule type" value="Genomic_DNA"/>
</dbReference>
<proteinExistence type="predicted"/>
<feature type="transmembrane region" description="Helical" evidence="1">
    <location>
        <begin position="119"/>
        <end position="145"/>
    </location>
</feature>
<organism evidence="3 4">
    <name type="scientific">Penicillium angulare</name>
    <dbReference type="NCBI Taxonomy" id="116970"/>
    <lineage>
        <taxon>Eukaryota</taxon>
        <taxon>Fungi</taxon>
        <taxon>Dikarya</taxon>
        <taxon>Ascomycota</taxon>
        <taxon>Pezizomycotina</taxon>
        <taxon>Eurotiomycetes</taxon>
        <taxon>Eurotiomycetidae</taxon>
        <taxon>Eurotiales</taxon>
        <taxon>Aspergillaceae</taxon>
        <taxon>Penicillium</taxon>
    </lineage>
</organism>
<protein>
    <recommendedName>
        <fullName evidence="2">DUF7703 domain-containing protein</fullName>
    </recommendedName>
</protein>
<keyword evidence="4" id="KW-1185">Reference proteome</keyword>
<gene>
    <name evidence="3" type="ORF">N7456_011457</name>
</gene>
<dbReference type="InterPro" id="IPR056120">
    <property type="entry name" value="DUF7703"/>
</dbReference>
<accession>A0A9W9K071</accession>
<dbReference type="OrthoDB" id="405906at2759"/>
<keyword evidence="1" id="KW-0812">Transmembrane</keyword>
<dbReference type="PANTHER" id="PTHR37013">
    <property type="entry name" value="INTEGRAL MEMBRANE PROTEIN (AFU_ORTHOLOGUE AFUA_1G05950)-RELATED"/>
    <property type="match status" value="1"/>
</dbReference>
<name>A0A9W9K071_9EURO</name>
<comment type="caution">
    <text evidence="3">The sequence shown here is derived from an EMBL/GenBank/DDBJ whole genome shotgun (WGS) entry which is preliminary data.</text>
</comment>
<dbReference type="Pfam" id="PF24802">
    <property type="entry name" value="DUF7703"/>
    <property type="match status" value="1"/>
</dbReference>
<feature type="transmembrane region" description="Helical" evidence="1">
    <location>
        <begin position="54"/>
        <end position="78"/>
    </location>
</feature>
<evidence type="ECO:0000256" key="1">
    <source>
        <dbReference type="SAM" id="Phobius"/>
    </source>
</evidence>
<dbReference type="Proteomes" id="UP001149165">
    <property type="component" value="Unassembled WGS sequence"/>
</dbReference>
<evidence type="ECO:0000313" key="4">
    <source>
        <dbReference type="Proteomes" id="UP001149165"/>
    </source>
</evidence>
<evidence type="ECO:0000259" key="2">
    <source>
        <dbReference type="Pfam" id="PF24802"/>
    </source>
</evidence>
<dbReference type="PANTHER" id="PTHR37013:SF3">
    <property type="entry name" value="INTEGRAL MEMBRANE PROTEIN (AFU_ORTHOLOGUE AFUA_1G05950)"/>
    <property type="match status" value="1"/>
</dbReference>
<feature type="transmembrane region" description="Helical" evidence="1">
    <location>
        <begin position="20"/>
        <end position="47"/>
    </location>
</feature>
<feature type="transmembrane region" description="Helical" evidence="1">
    <location>
        <begin position="200"/>
        <end position="221"/>
    </location>
</feature>